<reference evidence="3" key="1">
    <citation type="journal article" date="2019" name="Int. J. Syst. Evol. Microbiol.">
        <title>The Global Catalogue of Microorganisms (GCM) 10K type strain sequencing project: providing services to taxonomists for standard genome sequencing and annotation.</title>
        <authorList>
            <consortium name="The Broad Institute Genomics Platform"/>
            <consortium name="The Broad Institute Genome Sequencing Center for Infectious Disease"/>
            <person name="Wu L."/>
            <person name="Ma J."/>
        </authorList>
    </citation>
    <scope>NUCLEOTIDE SEQUENCE [LARGE SCALE GENOMIC DNA]</scope>
    <source>
        <strain evidence="3">KCTC 52487</strain>
    </source>
</reference>
<feature type="domain" description="DUF1858" evidence="1">
    <location>
        <begin position="8"/>
        <end position="56"/>
    </location>
</feature>
<dbReference type="InterPro" id="IPR015077">
    <property type="entry name" value="DUF1858"/>
</dbReference>
<comment type="caution">
    <text evidence="2">The sequence shown here is derived from an EMBL/GenBank/DDBJ whole genome shotgun (WGS) entry which is preliminary data.</text>
</comment>
<dbReference type="InterPro" id="IPR023883">
    <property type="entry name" value="CHP03980_redox-disulphide"/>
</dbReference>
<proteinExistence type="predicted"/>
<dbReference type="Proteomes" id="UP001595379">
    <property type="component" value="Unassembled WGS sequence"/>
</dbReference>
<dbReference type="RefSeq" id="WP_343165609.1">
    <property type="nucleotide sequence ID" value="NZ_JBHRSV010000015.1"/>
</dbReference>
<accession>A0ABV6ZX90</accession>
<keyword evidence="3" id="KW-1185">Reference proteome</keyword>
<name>A0ABV6ZX90_9PROT</name>
<sequence length="73" mass="8270">MLDDLKFMNVSDLMQGWPETVPVFVKHHMACPGCVMAPFMTVREVAAEYGIPEDGLATDLARVMANERWEDRV</sequence>
<dbReference type="InterPro" id="IPR038062">
    <property type="entry name" value="ScdA-like_N_sf"/>
</dbReference>
<dbReference type="EMBL" id="JBHRSV010000015">
    <property type="protein sequence ID" value="MFC2926040.1"/>
    <property type="molecule type" value="Genomic_DNA"/>
</dbReference>
<evidence type="ECO:0000313" key="3">
    <source>
        <dbReference type="Proteomes" id="UP001595379"/>
    </source>
</evidence>
<dbReference type="SUPFAM" id="SSF140683">
    <property type="entry name" value="SP0561-like"/>
    <property type="match status" value="1"/>
</dbReference>
<dbReference type="NCBIfam" id="TIGR03980">
    <property type="entry name" value="prismane_assoc"/>
    <property type="match status" value="1"/>
</dbReference>
<evidence type="ECO:0000259" key="1">
    <source>
        <dbReference type="Pfam" id="PF08984"/>
    </source>
</evidence>
<dbReference type="Gene3D" id="1.10.3910.10">
    <property type="entry name" value="SP0561-like"/>
    <property type="match status" value="1"/>
</dbReference>
<evidence type="ECO:0000313" key="2">
    <source>
        <dbReference type="EMBL" id="MFC2926040.1"/>
    </source>
</evidence>
<organism evidence="2 3">
    <name type="scientific">Hyphobacterium vulgare</name>
    <dbReference type="NCBI Taxonomy" id="1736751"/>
    <lineage>
        <taxon>Bacteria</taxon>
        <taxon>Pseudomonadati</taxon>
        <taxon>Pseudomonadota</taxon>
        <taxon>Alphaproteobacteria</taxon>
        <taxon>Maricaulales</taxon>
        <taxon>Maricaulaceae</taxon>
        <taxon>Hyphobacterium</taxon>
    </lineage>
</organism>
<dbReference type="Pfam" id="PF08984">
    <property type="entry name" value="DUF1858"/>
    <property type="match status" value="1"/>
</dbReference>
<gene>
    <name evidence="2" type="ORF">ACFOOR_07970</name>
</gene>
<protein>
    <submittedName>
        <fullName evidence="2">DUF1858 domain-containing protein</fullName>
    </submittedName>
</protein>